<dbReference type="Proteomes" id="UP001519460">
    <property type="component" value="Unassembled WGS sequence"/>
</dbReference>
<organism evidence="1 3">
    <name type="scientific">Batillaria attramentaria</name>
    <dbReference type="NCBI Taxonomy" id="370345"/>
    <lineage>
        <taxon>Eukaryota</taxon>
        <taxon>Metazoa</taxon>
        <taxon>Spiralia</taxon>
        <taxon>Lophotrochozoa</taxon>
        <taxon>Mollusca</taxon>
        <taxon>Gastropoda</taxon>
        <taxon>Caenogastropoda</taxon>
        <taxon>Sorbeoconcha</taxon>
        <taxon>Cerithioidea</taxon>
        <taxon>Batillariidae</taxon>
        <taxon>Batillaria</taxon>
    </lineage>
</organism>
<dbReference type="EMBL" id="JACVVK020000085">
    <property type="protein sequence ID" value="KAK7494218.1"/>
    <property type="molecule type" value="Genomic_DNA"/>
</dbReference>
<sequence>FGHNPETQQNSRVLKAHSLDDLNVDELRLIFKLPFVRRGATRPEVKGVLALYGVSCDRKPREILEDLLMYMENEDTYDQKRSHLKWLGSDLSGAREVTGRIPQKGQICEFFLK</sequence>
<name>A0ABD0JBV9_9CAEN</name>
<feature type="non-terminal residue" evidence="1">
    <location>
        <position position="1"/>
    </location>
</feature>
<evidence type="ECO:0000313" key="2">
    <source>
        <dbReference type="EMBL" id="KAK7494218.1"/>
    </source>
</evidence>
<evidence type="ECO:0000313" key="3">
    <source>
        <dbReference type="Proteomes" id="UP001519460"/>
    </source>
</evidence>
<comment type="caution">
    <text evidence="1">The sequence shown here is derived from an EMBL/GenBank/DDBJ whole genome shotgun (WGS) entry which is preliminary data.</text>
</comment>
<protein>
    <submittedName>
        <fullName evidence="1">Uncharacterized protein</fullName>
    </submittedName>
</protein>
<gene>
    <name evidence="2" type="ORF">BaRGS_00014500</name>
    <name evidence="1" type="ORF">BaRGS_00036427</name>
</gene>
<reference evidence="1 3" key="2">
    <citation type="journal article" date="2023" name="Sci. Data">
        <title>Genome assembly of the Korean intertidal mud-creeper Batillaria attramentaria.</title>
        <authorList>
            <person name="Patra A.K."/>
            <person name="Ho P.T."/>
            <person name="Jun S."/>
            <person name="Lee S.J."/>
            <person name="Kim Y."/>
            <person name="Won Y.J."/>
        </authorList>
    </citation>
    <scope>NUCLEOTIDE SEQUENCE [LARGE SCALE GENOMIC DNA]</scope>
    <source>
        <strain evidence="1">Wonlab-2016</strain>
    </source>
</reference>
<feature type="non-terminal residue" evidence="1">
    <location>
        <position position="113"/>
    </location>
</feature>
<reference evidence="1" key="1">
    <citation type="submission" date="2020-09" db="EMBL/GenBank/DDBJ databases">
        <authorList>
            <person name="Won Y."/>
        </authorList>
    </citation>
    <scope>NUCLEOTIDE SEQUENCE</scope>
    <source>
        <strain evidence="1">Wonlab-2016</strain>
        <tissue evidence="1">Foot muscle</tissue>
    </source>
</reference>
<reference evidence="1" key="3">
    <citation type="submission" date="2023-01" db="EMBL/GenBank/DDBJ databases">
        <authorList>
            <person name="Patra A."/>
        </authorList>
    </citation>
    <scope>NUCLEOTIDE SEQUENCE</scope>
    <source>
        <strain evidence="1">Wonlab-2016</strain>
        <tissue evidence="1">Foot muscle</tissue>
    </source>
</reference>
<proteinExistence type="predicted"/>
<dbReference type="EMBL" id="JACVVK020000512">
    <property type="protein sequence ID" value="KAK7469579.1"/>
    <property type="molecule type" value="Genomic_DNA"/>
</dbReference>
<accession>A0ABD0JBV9</accession>
<keyword evidence="3" id="KW-1185">Reference proteome</keyword>
<evidence type="ECO:0000313" key="1">
    <source>
        <dbReference type="EMBL" id="KAK7469579.1"/>
    </source>
</evidence>
<dbReference type="AlphaFoldDB" id="A0ABD0JBV9"/>